<dbReference type="PANTHER" id="PTHR10587:SF133">
    <property type="entry name" value="CHITIN DEACETYLASE 1-RELATED"/>
    <property type="match status" value="1"/>
</dbReference>
<dbReference type="InterPro" id="IPR050248">
    <property type="entry name" value="Polysacc_deacetylase_ArnD"/>
</dbReference>
<evidence type="ECO:0000313" key="5">
    <source>
        <dbReference type="EMBL" id="MEQ4482233.1"/>
    </source>
</evidence>
<dbReference type="InterPro" id="IPR011330">
    <property type="entry name" value="Glyco_hydro/deAcase_b/a-brl"/>
</dbReference>
<evidence type="ECO:0000256" key="1">
    <source>
        <dbReference type="ARBA" id="ARBA00022723"/>
    </source>
</evidence>
<evidence type="ECO:0000256" key="3">
    <source>
        <dbReference type="SAM" id="MobiDB-lite"/>
    </source>
</evidence>
<proteinExistence type="predicted"/>
<protein>
    <submittedName>
        <fullName evidence="5">Polysaccharide deacetylase family protein</fullName>
        <ecNumber evidence="5">3.-.-.-</ecNumber>
    </submittedName>
</protein>
<sequence length="296" mass="32616">MRGKRTNRTYALSRTLVFMALAVWLGGCSIAQQWDGNGLSGPGIADAAPATETSVPNETATPDVVKPEQPAVKPPDKEIPAPFPIVPNPEKYKNKKLVALTFDDGPDGKYTQQILEILEEYNVKATFFVVGLQVEKYPEIAKKIVEEGHSIGNHSWSHRDLSKLSSKALDNELNKTQQVILNATGVTSLLMRAPYGAISNALLNSVHQENMKHVFWTVDTRDWAGSSVAEMHKNVLAHTHKGGIILMHSFGGRKHAIDHTVKLLPIIIKDLRERGYEFATVEQLIESGQAHSSVVK</sequence>
<feature type="domain" description="NodB homology" evidence="4">
    <location>
        <begin position="96"/>
        <end position="279"/>
    </location>
</feature>
<dbReference type="Gene3D" id="3.20.20.370">
    <property type="entry name" value="Glycoside hydrolase/deacetylase"/>
    <property type="match status" value="1"/>
</dbReference>
<dbReference type="InterPro" id="IPR002509">
    <property type="entry name" value="NODB_dom"/>
</dbReference>
<keyword evidence="2 5" id="KW-0378">Hydrolase</keyword>
<dbReference type="Pfam" id="PF01522">
    <property type="entry name" value="Polysacc_deac_1"/>
    <property type="match status" value="1"/>
</dbReference>
<reference evidence="5 6" key="1">
    <citation type="journal article" date="2023" name="Genome Announc.">
        <title>Pan-Genome Analyses of the Genus Cohnella and Proposal of the Novel Species Cohnella silvisoli sp. nov., Isolated from Forest Soil.</title>
        <authorList>
            <person name="Wang C."/>
            <person name="Mao L."/>
            <person name="Bao G."/>
            <person name="Zhu H."/>
        </authorList>
    </citation>
    <scope>NUCLEOTIDE SEQUENCE [LARGE SCALE GENOMIC DNA]</scope>
    <source>
        <strain evidence="5 6">NL03-T5-1</strain>
    </source>
</reference>
<dbReference type="CDD" id="cd10917">
    <property type="entry name" value="CE4_NodB_like_6s_7s"/>
    <property type="match status" value="1"/>
</dbReference>
<gene>
    <name evidence="5" type="ORF">QJS35_07470</name>
</gene>
<dbReference type="RefSeq" id="WP_232185103.1">
    <property type="nucleotide sequence ID" value="NZ_JAIOAP010000004.1"/>
</dbReference>
<feature type="compositionally biased region" description="Polar residues" evidence="3">
    <location>
        <begin position="51"/>
        <end position="60"/>
    </location>
</feature>
<dbReference type="Proteomes" id="UP001493487">
    <property type="component" value="Unassembled WGS sequence"/>
</dbReference>
<dbReference type="EC" id="3.-.-.-" evidence="5"/>
<dbReference type="PANTHER" id="PTHR10587">
    <property type="entry name" value="GLYCOSYL TRANSFERASE-RELATED"/>
    <property type="match status" value="1"/>
</dbReference>
<evidence type="ECO:0000256" key="2">
    <source>
        <dbReference type="ARBA" id="ARBA00022801"/>
    </source>
</evidence>
<dbReference type="GO" id="GO:0016787">
    <property type="term" value="F:hydrolase activity"/>
    <property type="evidence" value="ECO:0007669"/>
    <property type="project" value="UniProtKB-KW"/>
</dbReference>
<dbReference type="SUPFAM" id="SSF88713">
    <property type="entry name" value="Glycoside hydrolase/deacetylase"/>
    <property type="match status" value="1"/>
</dbReference>
<evidence type="ECO:0000313" key="6">
    <source>
        <dbReference type="Proteomes" id="UP001493487"/>
    </source>
</evidence>
<dbReference type="PROSITE" id="PS51677">
    <property type="entry name" value="NODB"/>
    <property type="match status" value="1"/>
</dbReference>
<feature type="region of interest" description="Disordered" evidence="3">
    <location>
        <begin position="42"/>
        <end position="85"/>
    </location>
</feature>
<dbReference type="PROSITE" id="PS51257">
    <property type="entry name" value="PROKAR_LIPOPROTEIN"/>
    <property type="match status" value="1"/>
</dbReference>
<accession>A0ABV1KQ84</accession>
<keyword evidence="6" id="KW-1185">Reference proteome</keyword>
<organism evidence="5 6">
    <name type="scientific">Cohnella silvisoli</name>
    <dbReference type="NCBI Taxonomy" id="2873699"/>
    <lineage>
        <taxon>Bacteria</taxon>
        <taxon>Bacillati</taxon>
        <taxon>Bacillota</taxon>
        <taxon>Bacilli</taxon>
        <taxon>Bacillales</taxon>
        <taxon>Paenibacillaceae</taxon>
        <taxon>Cohnella</taxon>
    </lineage>
</organism>
<name>A0ABV1KQ84_9BACL</name>
<evidence type="ECO:0000259" key="4">
    <source>
        <dbReference type="PROSITE" id="PS51677"/>
    </source>
</evidence>
<dbReference type="EMBL" id="JASKHM010000003">
    <property type="protein sequence ID" value="MEQ4482233.1"/>
    <property type="molecule type" value="Genomic_DNA"/>
</dbReference>
<comment type="caution">
    <text evidence="5">The sequence shown here is derived from an EMBL/GenBank/DDBJ whole genome shotgun (WGS) entry which is preliminary data.</text>
</comment>
<keyword evidence="1" id="KW-0479">Metal-binding</keyword>